<organism evidence="1 2">
    <name type="scientific">Blepharisma stoltei</name>
    <dbReference type="NCBI Taxonomy" id="1481888"/>
    <lineage>
        <taxon>Eukaryota</taxon>
        <taxon>Sar</taxon>
        <taxon>Alveolata</taxon>
        <taxon>Ciliophora</taxon>
        <taxon>Postciliodesmatophora</taxon>
        <taxon>Heterotrichea</taxon>
        <taxon>Heterotrichida</taxon>
        <taxon>Blepharismidae</taxon>
        <taxon>Blepharisma</taxon>
    </lineage>
</organism>
<dbReference type="Proteomes" id="UP001162131">
    <property type="component" value="Unassembled WGS sequence"/>
</dbReference>
<comment type="caution">
    <text evidence="1">The sequence shown here is derived from an EMBL/GenBank/DDBJ whole genome shotgun (WGS) entry which is preliminary data.</text>
</comment>
<gene>
    <name evidence="1" type="ORF">BSTOLATCC_MIC21979</name>
</gene>
<name>A0AAU9IX40_9CILI</name>
<reference evidence="1" key="1">
    <citation type="submission" date="2021-09" db="EMBL/GenBank/DDBJ databases">
        <authorList>
            <consortium name="AG Swart"/>
            <person name="Singh M."/>
            <person name="Singh A."/>
            <person name="Seah K."/>
            <person name="Emmerich C."/>
        </authorList>
    </citation>
    <scope>NUCLEOTIDE SEQUENCE</scope>
    <source>
        <strain evidence="1">ATCC30299</strain>
    </source>
</reference>
<evidence type="ECO:0000313" key="2">
    <source>
        <dbReference type="Proteomes" id="UP001162131"/>
    </source>
</evidence>
<sequence length="225" mass="25868">MDYPFSAICWKIYYYYLNQSDPEERHKLGLQYMPSWLYSPGGYSWNLRWYRDLAAQTGLAPEESQITAPQTKPLPASYNSESHEFESVKKLHYGFDLIEKNVERSQAYKVLETKKQGCLDLCYASKDESEDCPKLCMLPQKSVKIEIEQKLAKARATAASCMASHANNGGDKDEQAFEKCFSDFADLVYDYGSDVQQLEEFIAGWSSKYDEQGKKPVHGLAMRRR</sequence>
<proteinExistence type="predicted"/>
<keyword evidence="2" id="KW-1185">Reference proteome</keyword>
<evidence type="ECO:0000313" key="1">
    <source>
        <dbReference type="EMBL" id="CAG9318605.1"/>
    </source>
</evidence>
<dbReference type="AlphaFoldDB" id="A0AAU9IX40"/>
<protein>
    <submittedName>
        <fullName evidence="1">Uncharacterized protein</fullName>
    </submittedName>
</protein>
<dbReference type="EMBL" id="CAJZBQ010000021">
    <property type="protein sequence ID" value="CAG9318605.1"/>
    <property type="molecule type" value="Genomic_DNA"/>
</dbReference>
<accession>A0AAU9IX40</accession>